<evidence type="ECO:0000313" key="1">
    <source>
        <dbReference type="EMBL" id="TLD93435.1"/>
    </source>
</evidence>
<reference evidence="1 2" key="1">
    <citation type="journal article" date="2014" name="Genome Announc.">
        <title>Draft genome sequences of eight enterohepatic helicobacter species isolated from both laboratory and wild rodents.</title>
        <authorList>
            <person name="Sheh A."/>
            <person name="Shen Z."/>
            <person name="Fox J.G."/>
        </authorList>
    </citation>
    <scope>NUCLEOTIDE SEQUENCE [LARGE SCALE GENOMIC DNA]</scope>
    <source>
        <strain evidence="1 2">MIT 96-1001</strain>
    </source>
</reference>
<organism evidence="1 2">
    <name type="scientific">Helicobacter magdeburgensis</name>
    <dbReference type="NCBI Taxonomy" id="471858"/>
    <lineage>
        <taxon>Bacteria</taxon>
        <taxon>Pseudomonadati</taxon>
        <taxon>Campylobacterota</taxon>
        <taxon>Epsilonproteobacteria</taxon>
        <taxon>Campylobacterales</taxon>
        <taxon>Helicobacteraceae</taxon>
        <taxon>Helicobacter</taxon>
    </lineage>
</organism>
<sequence length="122" mass="14112">MAKEKEKARKFTKERTEKIHKVVQNVKKEVEMLSSENLSHIKPADIFTQVVEKKYDLQQQLAFIEKEITNCKDQTTEKAMLELHKETLETALEVQNNAMFYVKECISQGINKAQQQGGQKNG</sequence>
<gene>
    <name evidence="1" type="ORF">LS74_001520</name>
</gene>
<name>A0A4U8T214_9HELI</name>
<accession>A0A4U8T214</accession>
<dbReference type="Proteomes" id="UP000029921">
    <property type="component" value="Unassembled WGS sequence"/>
</dbReference>
<proteinExistence type="predicted"/>
<dbReference type="RefSeq" id="WP_138128703.1">
    <property type="nucleotide sequence ID" value="NZ_JRPE02000002.1"/>
</dbReference>
<comment type="caution">
    <text evidence="1">The sequence shown here is derived from an EMBL/GenBank/DDBJ whole genome shotgun (WGS) entry which is preliminary data.</text>
</comment>
<evidence type="ECO:0000313" key="2">
    <source>
        <dbReference type="Proteomes" id="UP000029921"/>
    </source>
</evidence>
<dbReference type="AlphaFoldDB" id="A0A4U8T214"/>
<dbReference type="EMBL" id="JRPE02000002">
    <property type="protein sequence ID" value="TLD93435.1"/>
    <property type="molecule type" value="Genomic_DNA"/>
</dbReference>
<keyword evidence="2" id="KW-1185">Reference proteome</keyword>
<protein>
    <submittedName>
        <fullName evidence="1">Uncharacterized protein</fullName>
    </submittedName>
</protein>